<accession>A0A2P2NJ67</accession>
<organism evidence="1">
    <name type="scientific">Rhizophora mucronata</name>
    <name type="common">Asiatic mangrove</name>
    <dbReference type="NCBI Taxonomy" id="61149"/>
    <lineage>
        <taxon>Eukaryota</taxon>
        <taxon>Viridiplantae</taxon>
        <taxon>Streptophyta</taxon>
        <taxon>Embryophyta</taxon>
        <taxon>Tracheophyta</taxon>
        <taxon>Spermatophyta</taxon>
        <taxon>Magnoliopsida</taxon>
        <taxon>eudicotyledons</taxon>
        <taxon>Gunneridae</taxon>
        <taxon>Pentapetalae</taxon>
        <taxon>rosids</taxon>
        <taxon>fabids</taxon>
        <taxon>Malpighiales</taxon>
        <taxon>Rhizophoraceae</taxon>
        <taxon>Rhizophora</taxon>
    </lineage>
</organism>
<name>A0A2P2NJ67_RHIMU</name>
<reference evidence="1" key="1">
    <citation type="submission" date="2018-02" db="EMBL/GenBank/DDBJ databases">
        <title>Rhizophora mucronata_Transcriptome.</title>
        <authorList>
            <person name="Meera S.P."/>
            <person name="Sreeshan A."/>
            <person name="Augustine A."/>
        </authorList>
    </citation>
    <scope>NUCLEOTIDE SEQUENCE</scope>
    <source>
        <tissue evidence="1">Leaf</tissue>
    </source>
</reference>
<evidence type="ECO:0000313" key="1">
    <source>
        <dbReference type="EMBL" id="MBX42513.1"/>
    </source>
</evidence>
<dbReference type="AlphaFoldDB" id="A0A2P2NJ67"/>
<proteinExistence type="predicted"/>
<dbReference type="EMBL" id="GGEC01062029">
    <property type="protein sequence ID" value="MBX42513.1"/>
    <property type="molecule type" value="Transcribed_RNA"/>
</dbReference>
<sequence>MGYTTPYTGSFSTQENLCNEDLYALCVDLEISAINSCGGQVKNMVAT</sequence>
<protein>
    <submittedName>
        <fullName evidence="1">Uncharacterized protein</fullName>
    </submittedName>
</protein>